<keyword evidence="4" id="KW-0472">Membrane</keyword>
<dbReference type="Proteomes" id="UP000326903">
    <property type="component" value="Unassembled WGS sequence"/>
</dbReference>
<keyword evidence="2" id="KW-0328">Glycosyltransferase</keyword>
<comment type="similarity">
    <text evidence="1">Belongs to the glycosyltransferase 2 family.</text>
</comment>
<comment type="caution">
    <text evidence="6">The sequence shown here is derived from an EMBL/GenBank/DDBJ whole genome shotgun (WGS) entry which is preliminary data.</text>
</comment>
<feature type="transmembrane region" description="Helical" evidence="4">
    <location>
        <begin position="324"/>
        <end position="343"/>
    </location>
</feature>
<evidence type="ECO:0000256" key="2">
    <source>
        <dbReference type="ARBA" id="ARBA00022676"/>
    </source>
</evidence>
<evidence type="ECO:0000313" key="6">
    <source>
        <dbReference type="EMBL" id="KAA9042059.1"/>
    </source>
</evidence>
<keyword evidence="4" id="KW-1133">Transmembrane helix</keyword>
<evidence type="ECO:0000256" key="1">
    <source>
        <dbReference type="ARBA" id="ARBA00006739"/>
    </source>
</evidence>
<proteinExistence type="inferred from homology"/>
<keyword evidence="7" id="KW-1185">Reference proteome</keyword>
<dbReference type="PANTHER" id="PTHR43630">
    <property type="entry name" value="POLY-BETA-1,6-N-ACETYL-D-GLUCOSAMINE SYNTHASE"/>
    <property type="match status" value="1"/>
</dbReference>
<evidence type="ECO:0000259" key="5">
    <source>
        <dbReference type="Pfam" id="PF00535"/>
    </source>
</evidence>
<feature type="transmembrane region" description="Helical" evidence="4">
    <location>
        <begin position="294"/>
        <end position="317"/>
    </location>
</feature>
<dbReference type="Gene3D" id="3.90.550.10">
    <property type="entry name" value="Spore Coat Polysaccharide Biosynthesis Protein SpsA, Chain A"/>
    <property type="match status" value="1"/>
</dbReference>
<evidence type="ECO:0000256" key="4">
    <source>
        <dbReference type="SAM" id="Phobius"/>
    </source>
</evidence>
<feature type="transmembrane region" description="Helical" evidence="4">
    <location>
        <begin position="363"/>
        <end position="381"/>
    </location>
</feature>
<dbReference type="GO" id="GO:0016757">
    <property type="term" value="F:glycosyltransferase activity"/>
    <property type="evidence" value="ECO:0007669"/>
    <property type="project" value="UniProtKB-KW"/>
</dbReference>
<dbReference type="Pfam" id="PF00535">
    <property type="entry name" value="Glycos_transf_2"/>
    <property type="match status" value="1"/>
</dbReference>
<accession>A0A5J5IM96</accession>
<evidence type="ECO:0000256" key="3">
    <source>
        <dbReference type="ARBA" id="ARBA00022679"/>
    </source>
</evidence>
<feature type="domain" description="Glycosyltransferase 2-like" evidence="5">
    <location>
        <begin position="46"/>
        <end position="204"/>
    </location>
</feature>
<sequence>MILLLISLLLLLPYVMLIIYYRQSWLELKEYNVPEDQIRKNATLISVIISARNEEKNIGSCIASIIKQTYPANLFEVLIVDDYSVDSTAAIANSFNQKNIRLIKLSDFTANVNLNSYKKKAIETAIDLAKGNLIVTTDADCIVKPEWLKTIASYYEESGAVFIAAPVVYANVSATESISKKFFKIFQSLDFMALQGITGASVYKRIHNMCNGANLAYEKKVFYEVNGFEGIDNIASGDDMLLMHKIQKIYPGKIRYLKSANVIVQTQQSETVKDFINQRIRWASKADRYPDIKITAVLFLVYFLNAWICFIAVYSIFCAEDYYLLLLLVTVKTAVEVFFLFPVTKFFDKQKLLWWFIPSQPFHIIYTLIAGWLGKFGSYTWKERKVK</sequence>
<name>A0A5J5IM96_9BACT</name>
<evidence type="ECO:0000313" key="7">
    <source>
        <dbReference type="Proteomes" id="UP000326903"/>
    </source>
</evidence>
<dbReference type="RefSeq" id="WP_150414188.1">
    <property type="nucleotide sequence ID" value="NZ_VYQF01000001.1"/>
</dbReference>
<protein>
    <submittedName>
        <fullName evidence="6">Glycosyltransferase</fullName>
    </submittedName>
</protein>
<dbReference type="PANTHER" id="PTHR43630:SF1">
    <property type="entry name" value="POLY-BETA-1,6-N-ACETYL-D-GLUCOSAMINE SYNTHASE"/>
    <property type="match status" value="1"/>
</dbReference>
<dbReference type="SUPFAM" id="SSF53448">
    <property type="entry name" value="Nucleotide-diphospho-sugar transferases"/>
    <property type="match status" value="1"/>
</dbReference>
<dbReference type="InterPro" id="IPR001173">
    <property type="entry name" value="Glyco_trans_2-like"/>
</dbReference>
<dbReference type="EMBL" id="VYQF01000001">
    <property type="protein sequence ID" value="KAA9042059.1"/>
    <property type="molecule type" value="Genomic_DNA"/>
</dbReference>
<keyword evidence="4" id="KW-0812">Transmembrane</keyword>
<gene>
    <name evidence="6" type="ORF">FW778_08595</name>
</gene>
<keyword evidence="3 6" id="KW-0808">Transferase</keyword>
<reference evidence="6 7" key="1">
    <citation type="submission" date="2019-09" db="EMBL/GenBank/DDBJ databases">
        <title>Draft genome sequence of Ginsengibacter sp. BR5-29.</title>
        <authorList>
            <person name="Im W.-T."/>
        </authorList>
    </citation>
    <scope>NUCLEOTIDE SEQUENCE [LARGE SCALE GENOMIC DNA]</scope>
    <source>
        <strain evidence="6 7">BR5-29</strain>
    </source>
</reference>
<organism evidence="6 7">
    <name type="scientific">Ginsengibacter hankyongi</name>
    <dbReference type="NCBI Taxonomy" id="2607284"/>
    <lineage>
        <taxon>Bacteria</taxon>
        <taxon>Pseudomonadati</taxon>
        <taxon>Bacteroidota</taxon>
        <taxon>Chitinophagia</taxon>
        <taxon>Chitinophagales</taxon>
        <taxon>Chitinophagaceae</taxon>
        <taxon>Ginsengibacter</taxon>
    </lineage>
</organism>
<dbReference type="InterPro" id="IPR029044">
    <property type="entry name" value="Nucleotide-diphossugar_trans"/>
</dbReference>
<dbReference type="AlphaFoldDB" id="A0A5J5IM96"/>